<evidence type="ECO:0000313" key="3">
    <source>
        <dbReference type="Proteomes" id="UP000800039"/>
    </source>
</evidence>
<evidence type="ECO:0000313" key="2">
    <source>
        <dbReference type="EMBL" id="KAF1847115.1"/>
    </source>
</evidence>
<accession>A0A9P4L9K3</accession>
<dbReference type="Proteomes" id="UP000800039">
    <property type="component" value="Unassembled WGS sequence"/>
</dbReference>
<comment type="caution">
    <text evidence="2">The sequence shown here is derived from an EMBL/GenBank/DDBJ whole genome shotgun (WGS) entry which is preliminary data.</text>
</comment>
<dbReference type="GeneID" id="63854890"/>
<keyword evidence="3" id="KW-1185">Reference proteome</keyword>
<dbReference type="EMBL" id="ML976615">
    <property type="protein sequence ID" value="KAF1847115.1"/>
    <property type="molecule type" value="Genomic_DNA"/>
</dbReference>
<keyword evidence="1" id="KW-0732">Signal</keyword>
<proteinExistence type="predicted"/>
<dbReference type="RefSeq" id="XP_040789678.1">
    <property type="nucleotide sequence ID" value="XM_040937640.1"/>
</dbReference>
<dbReference type="AlphaFoldDB" id="A0A9P4L9K3"/>
<sequence length="502" mass="54747">MKLIKLTKLALGFAATANALAATVNDSLQVIQPPVTSSADAQFHAFGLTVTEYCDGNDKKAKGVWNSYGFSTEIQLSKLAIVFIQLGRGINLNIEWDAANSWVNFYYGSCKWGLYEFKSCGWCRGSGWSSGPLHCDTGSVGASRTYTTNCIINMDAQNGANEVVQAGTKFITARKETDDVPPTTTVTQSYEPLPTAAPISHAGPIGIYPFTLKVTEYCEASQGTPRKAKGYFWAGSGGYMHYFGSNRAASINLGYAGVNLIIGPYSYWTRTVQFQYGDCVWSETMMKQCGWCKERETWQPSSPINCAAGNQEPRTHTLNCNVVVDWGNTAHDDPKPIAARELSTTIADVEADALKPSKTLSVIPQISKTSTTATPAVETWILPFHFQATEYCEDGAKKAKGVYSNGNVVADVNLRPGLRTGIDHRVPGYPPFYVGPFDYNASKVKYSYTNGVIGCEWSDDENWKQCGECRAARWSASELSCKSGGSRVKEMDCSFILGVVSS</sequence>
<name>A0A9P4L9K3_9PLEO</name>
<dbReference type="OrthoDB" id="3800864at2759"/>
<gene>
    <name evidence="2" type="ORF">K460DRAFT_413918</name>
</gene>
<feature type="signal peptide" evidence="1">
    <location>
        <begin position="1"/>
        <end position="21"/>
    </location>
</feature>
<organism evidence="2 3">
    <name type="scientific">Cucurbitaria berberidis CBS 394.84</name>
    <dbReference type="NCBI Taxonomy" id="1168544"/>
    <lineage>
        <taxon>Eukaryota</taxon>
        <taxon>Fungi</taxon>
        <taxon>Dikarya</taxon>
        <taxon>Ascomycota</taxon>
        <taxon>Pezizomycotina</taxon>
        <taxon>Dothideomycetes</taxon>
        <taxon>Pleosporomycetidae</taxon>
        <taxon>Pleosporales</taxon>
        <taxon>Pleosporineae</taxon>
        <taxon>Cucurbitariaceae</taxon>
        <taxon>Cucurbitaria</taxon>
    </lineage>
</organism>
<feature type="chain" id="PRO_5040264494" evidence="1">
    <location>
        <begin position="22"/>
        <end position="502"/>
    </location>
</feature>
<reference evidence="2" key="1">
    <citation type="submission" date="2020-01" db="EMBL/GenBank/DDBJ databases">
        <authorList>
            <consortium name="DOE Joint Genome Institute"/>
            <person name="Haridas S."/>
            <person name="Albert R."/>
            <person name="Binder M."/>
            <person name="Bloem J."/>
            <person name="Labutti K."/>
            <person name="Salamov A."/>
            <person name="Andreopoulos B."/>
            <person name="Baker S.E."/>
            <person name="Barry K."/>
            <person name="Bills G."/>
            <person name="Bluhm B.H."/>
            <person name="Cannon C."/>
            <person name="Castanera R."/>
            <person name="Culley D.E."/>
            <person name="Daum C."/>
            <person name="Ezra D."/>
            <person name="Gonzalez J.B."/>
            <person name="Henrissat B."/>
            <person name="Kuo A."/>
            <person name="Liang C."/>
            <person name="Lipzen A."/>
            <person name="Lutzoni F."/>
            <person name="Magnuson J."/>
            <person name="Mondo S."/>
            <person name="Nolan M."/>
            <person name="Ohm R."/>
            <person name="Pangilinan J."/>
            <person name="Park H.-J."/>
            <person name="Ramirez L."/>
            <person name="Alfaro M."/>
            <person name="Sun H."/>
            <person name="Tritt A."/>
            <person name="Yoshinaga Y."/>
            <person name="Zwiers L.-H."/>
            <person name="Turgeon B.G."/>
            <person name="Goodwin S.B."/>
            <person name="Spatafora J.W."/>
            <person name="Crous P.W."/>
            <person name="Grigoriev I.V."/>
        </authorList>
    </citation>
    <scope>NUCLEOTIDE SEQUENCE</scope>
    <source>
        <strain evidence="2">CBS 394.84</strain>
    </source>
</reference>
<protein>
    <submittedName>
        <fullName evidence="2">Uncharacterized protein</fullName>
    </submittedName>
</protein>
<evidence type="ECO:0000256" key="1">
    <source>
        <dbReference type="SAM" id="SignalP"/>
    </source>
</evidence>